<feature type="transmembrane region" description="Helical" evidence="7">
    <location>
        <begin position="91"/>
        <end position="113"/>
    </location>
</feature>
<evidence type="ECO:0000256" key="2">
    <source>
        <dbReference type="ARBA" id="ARBA00007362"/>
    </source>
</evidence>
<evidence type="ECO:0000313" key="10">
    <source>
        <dbReference type="Proteomes" id="UP000565262"/>
    </source>
</evidence>
<dbReference type="Pfam" id="PF00892">
    <property type="entry name" value="EamA"/>
    <property type="match status" value="2"/>
</dbReference>
<feature type="transmembrane region" description="Helical" evidence="7">
    <location>
        <begin position="33"/>
        <end position="52"/>
    </location>
</feature>
<comment type="caution">
    <text evidence="9">The sequence shown here is derived from an EMBL/GenBank/DDBJ whole genome shotgun (WGS) entry which is preliminary data.</text>
</comment>
<proteinExistence type="inferred from homology"/>
<evidence type="ECO:0000256" key="6">
    <source>
        <dbReference type="SAM" id="MobiDB-lite"/>
    </source>
</evidence>
<evidence type="ECO:0000256" key="3">
    <source>
        <dbReference type="ARBA" id="ARBA00022692"/>
    </source>
</evidence>
<name>A0A839IUN3_9GAMM</name>
<dbReference type="Gene3D" id="1.10.3730.20">
    <property type="match status" value="1"/>
</dbReference>
<dbReference type="GO" id="GO:0016020">
    <property type="term" value="C:membrane"/>
    <property type="evidence" value="ECO:0007669"/>
    <property type="project" value="UniProtKB-SubCell"/>
</dbReference>
<dbReference type="PANTHER" id="PTHR32322:SF2">
    <property type="entry name" value="EAMA DOMAIN-CONTAINING PROTEIN"/>
    <property type="match status" value="1"/>
</dbReference>
<feature type="region of interest" description="Disordered" evidence="6">
    <location>
        <begin position="287"/>
        <end position="311"/>
    </location>
</feature>
<keyword evidence="4 7" id="KW-1133">Transmembrane helix</keyword>
<evidence type="ECO:0000256" key="4">
    <source>
        <dbReference type="ARBA" id="ARBA00022989"/>
    </source>
</evidence>
<feature type="transmembrane region" description="Helical" evidence="7">
    <location>
        <begin position="125"/>
        <end position="142"/>
    </location>
</feature>
<dbReference type="Proteomes" id="UP000565262">
    <property type="component" value="Unassembled WGS sequence"/>
</dbReference>
<feature type="domain" description="EamA" evidence="8">
    <location>
        <begin position="147"/>
        <end position="280"/>
    </location>
</feature>
<keyword evidence="3 7" id="KW-0812">Transmembrane</keyword>
<protein>
    <submittedName>
        <fullName evidence="9">DMT family transporter</fullName>
    </submittedName>
</protein>
<dbReference type="AlphaFoldDB" id="A0A839IUN3"/>
<feature type="transmembrane region" description="Helical" evidence="7">
    <location>
        <begin position="263"/>
        <end position="279"/>
    </location>
</feature>
<evidence type="ECO:0000256" key="5">
    <source>
        <dbReference type="ARBA" id="ARBA00023136"/>
    </source>
</evidence>
<reference evidence="9 10" key="1">
    <citation type="submission" date="2020-08" db="EMBL/GenBank/DDBJ databases">
        <title>Oceanospirillum sp. nov. isolated from marine sediment.</title>
        <authorList>
            <person name="Ji X."/>
        </authorList>
    </citation>
    <scope>NUCLEOTIDE SEQUENCE [LARGE SCALE GENOMIC DNA]</scope>
    <source>
        <strain evidence="9 10">D5</strain>
    </source>
</reference>
<feature type="transmembrane region" description="Helical" evidence="7">
    <location>
        <begin position="172"/>
        <end position="195"/>
    </location>
</feature>
<organism evidence="9 10">
    <name type="scientific">Oceanospirillum sediminis</name>
    <dbReference type="NCBI Taxonomy" id="2760088"/>
    <lineage>
        <taxon>Bacteria</taxon>
        <taxon>Pseudomonadati</taxon>
        <taxon>Pseudomonadota</taxon>
        <taxon>Gammaproteobacteria</taxon>
        <taxon>Oceanospirillales</taxon>
        <taxon>Oceanospirillaceae</taxon>
        <taxon>Oceanospirillum</taxon>
    </lineage>
</organism>
<gene>
    <name evidence="9" type="ORF">H4O21_17150</name>
</gene>
<feature type="transmembrane region" description="Helical" evidence="7">
    <location>
        <begin position="148"/>
        <end position="165"/>
    </location>
</feature>
<feature type="transmembrane region" description="Helical" evidence="7">
    <location>
        <begin position="64"/>
        <end position="85"/>
    </location>
</feature>
<evidence type="ECO:0000256" key="1">
    <source>
        <dbReference type="ARBA" id="ARBA00004141"/>
    </source>
</evidence>
<feature type="domain" description="EamA" evidence="8">
    <location>
        <begin position="7"/>
        <end position="136"/>
    </location>
</feature>
<accession>A0A839IUN3</accession>
<keyword evidence="10" id="KW-1185">Reference proteome</keyword>
<evidence type="ECO:0000256" key="7">
    <source>
        <dbReference type="SAM" id="Phobius"/>
    </source>
</evidence>
<dbReference type="InterPro" id="IPR037185">
    <property type="entry name" value="EmrE-like"/>
</dbReference>
<comment type="similarity">
    <text evidence="2">Belongs to the EamA transporter family.</text>
</comment>
<evidence type="ECO:0000313" key="9">
    <source>
        <dbReference type="EMBL" id="MBB1488334.1"/>
    </source>
</evidence>
<dbReference type="InterPro" id="IPR050638">
    <property type="entry name" value="AA-Vitamin_Transporters"/>
</dbReference>
<keyword evidence="5 7" id="KW-0472">Membrane</keyword>
<dbReference type="EMBL" id="JACJFM010000027">
    <property type="protein sequence ID" value="MBB1488334.1"/>
    <property type="molecule type" value="Genomic_DNA"/>
</dbReference>
<feature type="transmembrane region" description="Helical" evidence="7">
    <location>
        <begin position="207"/>
        <end position="229"/>
    </location>
</feature>
<dbReference type="InterPro" id="IPR000620">
    <property type="entry name" value="EamA_dom"/>
</dbReference>
<dbReference type="PANTHER" id="PTHR32322">
    <property type="entry name" value="INNER MEMBRANE TRANSPORTER"/>
    <property type="match status" value="1"/>
</dbReference>
<evidence type="ECO:0000259" key="8">
    <source>
        <dbReference type="Pfam" id="PF00892"/>
    </source>
</evidence>
<sequence length="311" mass="33503">MMTMILSGLFILLYSSGFVATQYGIPYSDPFSFLSYRFLIAAAILAIICQVIRAPWPATTKEVVHQMIAGLLVIGVFSIGVFVSLDQGISAGVSSLIISLQPLVASGFAFLLLKERIHPHQWAGLLLGVSGVTVIVLEQITLSDLEGILMSFIALLGLALGSLYQKRFCQQMNIFTGGVIQSGTAALLCTLIMLADDSRYVHWNGEFIAALFWMAVVVSIGALSILYLLIRTLPISEVSSLFYLMPVSAVLLSALVFDQAISVFEGVGIMITALAVFLVNRASFKASEPDSASGKHPVNDSTKMSDDHQTV</sequence>
<comment type="subcellular location">
    <subcellularLocation>
        <location evidence="1">Membrane</location>
        <topology evidence="1">Multi-pass membrane protein</topology>
    </subcellularLocation>
</comment>
<feature type="transmembrane region" description="Helical" evidence="7">
    <location>
        <begin position="241"/>
        <end position="257"/>
    </location>
</feature>
<dbReference type="SUPFAM" id="SSF103481">
    <property type="entry name" value="Multidrug resistance efflux transporter EmrE"/>
    <property type="match status" value="2"/>
</dbReference>